<sequence length="104" mass="11849">MSSNMLFSLNLWRINITSHLKHTILSLFPARTSRVAPARRRSTPATSITRIQAGLPHAHPAGTREPHGGSPRRSARQFTGYARSRYLPHPRHDLRRHQPIFRVG</sequence>
<feature type="region of interest" description="Disordered" evidence="1">
    <location>
        <begin position="33"/>
        <end position="104"/>
    </location>
</feature>
<comment type="caution">
    <text evidence="2">The sequence shown here is derived from an EMBL/GenBank/DDBJ whole genome shotgun (WGS) entry which is preliminary data.</text>
</comment>
<organism evidence="2 3">
    <name type="scientific">Luteimonas colneyensis</name>
    <dbReference type="NCBI Taxonomy" id="2762230"/>
    <lineage>
        <taxon>Bacteria</taxon>
        <taxon>Pseudomonadati</taxon>
        <taxon>Pseudomonadota</taxon>
        <taxon>Gammaproteobacteria</taxon>
        <taxon>Lysobacterales</taxon>
        <taxon>Lysobacteraceae</taxon>
        <taxon>Luteimonas</taxon>
    </lineage>
</organism>
<accession>A0ABR8UN15</accession>
<gene>
    <name evidence="2" type="ORF">H9645_13560</name>
</gene>
<evidence type="ECO:0000256" key="1">
    <source>
        <dbReference type="SAM" id="MobiDB-lite"/>
    </source>
</evidence>
<protein>
    <submittedName>
        <fullName evidence="2">Uncharacterized protein</fullName>
    </submittedName>
</protein>
<evidence type="ECO:0000313" key="3">
    <source>
        <dbReference type="Proteomes" id="UP000647183"/>
    </source>
</evidence>
<dbReference type="Proteomes" id="UP000647183">
    <property type="component" value="Unassembled WGS sequence"/>
</dbReference>
<evidence type="ECO:0000313" key="2">
    <source>
        <dbReference type="EMBL" id="MBD7989059.1"/>
    </source>
</evidence>
<feature type="compositionally biased region" description="Basic residues" evidence="1">
    <location>
        <begin position="86"/>
        <end position="104"/>
    </location>
</feature>
<keyword evidence="3" id="KW-1185">Reference proteome</keyword>
<name>A0ABR8UN15_9GAMM</name>
<dbReference type="RefSeq" id="WP_191730214.1">
    <property type="nucleotide sequence ID" value="NZ_JACSQJ010000009.1"/>
</dbReference>
<dbReference type="EMBL" id="JACSQJ010000009">
    <property type="protein sequence ID" value="MBD7989059.1"/>
    <property type="molecule type" value="Genomic_DNA"/>
</dbReference>
<proteinExistence type="predicted"/>
<reference evidence="2 3" key="1">
    <citation type="submission" date="2020-08" db="EMBL/GenBank/DDBJ databases">
        <title>A Genomic Blueprint of the Chicken Gut Microbiome.</title>
        <authorList>
            <person name="Gilroy R."/>
            <person name="Ravi A."/>
            <person name="Getino M."/>
            <person name="Pursley I."/>
            <person name="Horton D.L."/>
            <person name="Alikhan N.-F."/>
            <person name="Baker D."/>
            <person name="Gharbi K."/>
            <person name="Hall N."/>
            <person name="Watson M."/>
            <person name="Adriaenssens E.M."/>
            <person name="Foster-Nyarko E."/>
            <person name="Jarju S."/>
            <person name="Secka A."/>
            <person name="Antonio M."/>
            <person name="Oren A."/>
            <person name="Chaudhuri R."/>
            <person name="La Ragione R.M."/>
            <person name="Hildebrand F."/>
            <person name="Pallen M.J."/>
        </authorList>
    </citation>
    <scope>NUCLEOTIDE SEQUENCE [LARGE SCALE GENOMIC DNA]</scope>
    <source>
        <strain evidence="2 3">Sa2BVA3</strain>
    </source>
</reference>